<keyword evidence="2" id="KW-0472">Membrane</keyword>
<name>A0ABV1KHU8_9PSEU</name>
<dbReference type="Proteomes" id="UP001494902">
    <property type="component" value="Unassembled WGS sequence"/>
</dbReference>
<comment type="caution">
    <text evidence="3">The sequence shown here is derived from an EMBL/GenBank/DDBJ whole genome shotgun (WGS) entry which is preliminary data.</text>
</comment>
<feature type="region of interest" description="Disordered" evidence="1">
    <location>
        <begin position="1"/>
        <end position="57"/>
    </location>
</feature>
<sequence>MTTATAPDDHAHRRSRPTASARSRRDASEAPAPRNSGDRPSGGAAGAPATQGDAGEPLDRLKAAGERVLVALVNKMAELALEKVDDLASSLEEVAANGGVGLSAALGAGKAMAAGKSPLWGALKGGFSALGDLAKALVVVVLALSPVLLVVALVVLVVALLVWAIIAAIRAATD</sequence>
<reference evidence="3 4" key="1">
    <citation type="submission" date="2024-03" db="EMBL/GenBank/DDBJ databases">
        <title>Draft genome sequence of Pseudonocardia nematodicida JCM 31783.</title>
        <authorList>
            <person name="Butdee W."/>
            <person name="Duangmal K."/>
        </authorList>
    </citation>
    <scope>NUCLEOTIDE SEQUENCE [LARGE SCALE GENOMIC DNA]</scope>
    <source>
        <strain evidence="3 4">JCM 31783</strain>
    </source>
</reference>
<evidence type="ECO:0008006" key="5">
    <source>
        <dbReference type="Google" id="ProtNLM"/>
    </source>
</evidence>
<evidence type="ECO:0000313" key="4">
    <source>
        <dbReference type="Proteomes" id="UP001494902"/>
    </source>
</evidence>
<keyword evidence="2" id="KW-0812">Transmembrane</keyword>
<dbReference type="RefSeq" id="WP_349301097.1">
    <property type="nucleotide sequence ID" value="NZ_JBEDNQ010000012.1"/>
</dbReference>
<keyword evidence="2" id="KW-1133">Transmembrane helix</keyword>
<proteinExistence type="predicted"/>
<evidence type="ECO:0000256" key="1">
    <source>
        <dbReference type="SAM" id="MobiDB-lite"/>
    </source>
</evidence>
<keyword evidence="4" id="KW-1185">Reference proteome</keyword>
<feature type="transmembrane region" description="Helical" evidence="2">
    <location>
        <begin position="136"/>
        <end position="169"/>
    </location>
</feature>
<dbReference type="EMBL" id="JBEDNQ010000012">
    <property type="protein sequence ID" value="MEQ3554035.1"/>
    <property type="molecule type" value="Genomic_DNA"/>
</dbReference>
<accession>A0ABV1KHU8</accession>
<organism evidence="3 4">
    <name type="scientific">Pseudonocardia nematodicida</name>
    <dbReference type="NCBI Taxonomy" id="1206997"/>
    <lineage>
        <taxon>Bacteria</taxon>
        <taxon>Bacillati</taxon>
        <taxon>Actinomycetota</taxon>
        <taxon>Actinomycetes</taxon>
        <taxon>Pseudonocardiales</taxon>
        <taxon>Pseudonocardiaceae</taxon>
        <taxon>Pseudonocardia</taxon>
    </lineage>
</organism>
<evidence type="ECO:0000313" key="3">
    <source>
        <dbReference type="EMBL" id="MEQ3554035.1"/>
    </source>
</evidence>
<protein>
    <recommendedName>
        <fullName evidence="5">Superfamily III holin-X</fullName>
    </recommendedName>
</protein>
<gene>
    <name evidence="3" type="ORF">WIS52_26480</name>
</gene>
<evidence type="ECO:0000256" key="2">
    <source>
        <dbReference type="SAM" id="Phobius"/>
    </source>
</evidence>